<organism evidence="2 3">
    <name type="scientific">Arsenicicoccus cauae</name>
    <dbReference type="NCBI Taxonomy" id="2663847"/>
    <lineage>
        <taxon>Bacteria</taxon>
        <taxon>Bacillati</taxon>
        <taxon>Actinomycetota</taxon>
        <taxon>Actinomycetes</taxon>
        <taxon>Micrococcales</taxon>
        <taxon>Intrasporangiaceae</taxon>
        <taxon>Arsenicicoccus</taxon>
    </lineage>
</organism>
<dbReference type="PRINTS" id="PR01217">
    <property type="entry name" value="PRICHEXTENSN"/>
</dbReference>
<accession>A0A6I3IKP8</accession>
<evidence type="ECO:0008006" key="4">
    <source>
        <dbReference type="Google" id="ProtNLM"/>
    </source>
</evidence>
<gene>
    <name evidence="2" type="ORF">GGG17_14875</name>
</gene>
<evidence type="ECO:0000313" key="2">
    <source>
        <dbReference type="EMBL" id="MTB73223.1"/>
    </source>
</evidence>
<reference evidence="2 3" key="1">
    <citation type="submission" date="2019-11" db="EMBL/GenBank/DDBJ databases">
        <title>Whole genome sequencing identifies a novel species of the genus Arsenicicoccus isolated from human blood.</title>
        <authorList>
            <person name="Jeong J.H."/>
            <person name="Kweon O.J."/>
            <person name="Kim H.R."/>
            <person name="Kim T.-H."/>
            <person name="Ha S.-M."/>
            <person name="Lee M.-K."/>
        </authorList>
    </citation>
    <scope>NUCLEOTIDE SEQUENCE [LARGE SCALE GENOMIC DNA]</scope>
    <source>
        <strain evidence="2 3">MKL-02</strain>
    </source>
</reference>
<feature type="compositionally biased region" description="Low complexity" evidence="1">
    <location>
        <begin position="317"/>
        <end position="332"/>
    </location>
</feature>
<name>A0A6I3IKP8_9MICO</name>
<feature type="compositionally biased region" description="Low complexity" evidence="1">
    <location>
        <begin position="269"/>
        <end position="287"/>
    </location>
</feature>
<feature type="compositionally biased region" description="Low complexity" evidence="1">
    <location>
        <begin position="363"/>
        <end position="391"/>
    </location>
</feature>
<proteinExistence type="predicted"/>
<sequence>MVSFIDDFVSRADADAFEAMLQGTTPPSPAMTDLLSLAQQVASVPVPGPDPSFVAGLGATLRAEAAAGVSSAPASAAPVSAPPPSVLRIHGTWPKVLAGAAAGVVVAGTGLGVASQGALPGDALYAVRGVVDGLEVRLAGSDGAQGQVLLAHAREHVADTVTLAGRTPQVADDIRTSLRDAAASVASGQTELFTAFDATRDPERLQVVQEFTSWVQPQLQALRTKLPPEAIDELATLQSTVDKGTVELRAKLVSCGDACSQIVVPAPAPSGTTSPSSTATAPSATPSVPSPSSPTTIPPLLTSPGATVTVPPPAVTDPPVRTTRPGRVTTTAEPQPRPTSDRPTRPRPTRPTTTKPRPKTTDTEPTPTRSTSTSPAPSSTTPAPIPSSTTTKGILVTPKAPRFADHCVPGKGVVHLPRTTGVRYAWVRLVELARTTVVVEANPEPGYAIAAGATHRWTKVYPGVCGRP</sequence>
<dbReference type="RefSeq" id="WP_154594481.1">
    <property type="nucleotide sequence ID" value="NZ_WLVL01000048.1"/>
</dbReference>
<comment type="caution">
    <text evidence="2">The sequence shown here is derived from an EMBL/GenBank/DDBJ whole genome shotgun (WGS) entry which is preliminary data.</text>
</comment>
<evidence type="ECO:0000256" key="1">
    <source>
        <dbReference type="SAM" id="MobiDB-lite"/>
    </source>
</evidence>
<dbReference type="Proteomes" id="UP000431092">
    <property type="component" value="Unassembled WGS sequence"/>
</dbReference>
<evidence type="ECO:0000313" key="3">
    <source>
        <dbReference type="Proteomes" id="UP000431092"/>
    </source>
</evidence>
<feature type="region of interest" description="Disordered" evidence="1">
    <location>
        <begin position="267"/>
        <end position="393"/>
    </location>
</feature>
<protein>
    <recommendedName>
        <fullName evidence="4">DUF5667 domain-containing protein</fullName>
    </recommendedName>
</protein>
<feature type="compositionally biased region" description="Low complexity" evidence="1">
    <location>
        <begin position="293"/>
        <end position="309"/>
    </location>
</feature>
<dbReference type="EMBL" id="WLVL01000048">
    <property type="protein sequence ID" value="MTB73223.1"/>
    <property type="molecule type" value="Genomic_DNA"/>
</dbReference>
<keyword evidence="3" id="KW-1185">Reference proteome</keyword>
<dbReference type="AlphaFoldDB" id="A0A6I3IKP8"/>